<accession>A0A1I7XSY2</accession>
<reference evidence="3" key="1">
    <citation type="submission" date="2016-11" db="UniProtKB">
        <authorList>
            <consortium name="WormBaseParasite"/>
        </authorList>
    </citation>
    <scope>IDENTIFICATION</scope>
</reference>
<organism evidence="2 3">
    <name type="scientific">Heterorhabditis bacteriophora</name>
    <name type="common">Entomopathogenic nematode worm</name>
    <dbReference type="NCBI Taxonomy" id="37862"/>
    <lineage>
        <taxon>Eukaryota</taxon>
        <taxon>Metazoa</taxon>
        <taxon>Ecdysozoa</taxon>
        <taxon>Nematoda</taxon>
        <taxon>Chromadorea</taxon>
        <taxon>Rhabditida</taxon>
        <taxon>Rhabditina</taxon>
        <taxon>Rhabditomorpha</taxon>
        <taxon>Strongyloidea</taxon>
        <taxon>Heterorhabditidae</taxon>
        <taxon>Heterorhabditis</taxon>
    </lineage>
</organism>
<proteinExistence type="predicted"/>
<keyword evidence="1" id="KW-0472">Membrane</keyword>
<sequence length="181" mass="19924">MFLYSCNFLKAGSSRHLLCSVGNTSTIHVMDLRELLLLIIVLCYNLTEAIKCKCTKESETVSCNDGVCEIDGGCESRVLFLTACLMLDHPSLGVHYTCHTKQQKDGFCRSKTSKSGASVRICGCDGNDFCNYSYWPDKAVHSPPLPQLQQDSTTKATRTLFSSVIGPLFVAVTALFFHLGH</sequence>
<feature type="transmembrane region" description="Helical" evidence="1">
    <location>
        <begin position="160"/>
        <end position="179"/>
    </location>
</feature>
<protein>
    <submittedName>
        <fullName evidence="3">Activin_recp domain-containing protein</fullName>
    </submittedName>
</protein>
<dbReference type="AlphaFoldDB" id="A0A1I7XSY2"/>
<evidence type="ECO:0000313" key="2">
    <source>
        <dbReference type="Proteomes" id="UP000095283"/>
    </source>
</evidence>
<evidence type="ECO:0000313" key="3">
    <source>
        <dbReference type="WBParaSite" id="Hba_20597"/>
    </source>
</evidence>
<evidence type="ECO:0000256" key="1">
    <source>
        <dbReference type="SAM" id="Phobius"/>
    </source>
</evidence>
<keyword evidence="2" id="KW-1185">Reference proteome</keyword>
<dbReference type="Proteomes" id="UP000095283">
    <property type="component" value="Unplaced"/>
</dbReference>
<keyword evidence="1" id="KW-0812">Transmembrane</keyword>
<name>A0A1I7XSY2_HETBA</name>
<keyword evidence="1" id="KW-1133">Transmembrane helix</keyword>
<dbReference type="WBParaSite" id="Hba_20597">
    <property type="protein sequence ID" value="Hba_20597"/>
    <property type="gene ID" value="Hba_20597"/>
</dbReference>